<evidence type="ECO:0000313" key="1">
    <source>
        <dbReference type="Proteomes" id="UP000095280"/>
    </source>
</evidence>
<organism evidence="1 2">
    <name type="scientific">Macrostomum lignano</name>
    <dbReference type="NCBI Taxonomy" id="282301"/>
    <lineage>
        <taxon>Eukaryota</taxon>
        <taxon>Metazoa</taxon>
        <taxon>Spiralia</taxon>
        <taxon>Lophotrochozoa</taxon>
        <taxon>Platyhelminthes</taxon>
        <taxon>Rhabditophora</taxon>
        <taxon>Macrostomorpha</taxon>
        <taxon>Macrostomida</taxon>
        <taxon>Macrostomidae</taxon>
        <taxon>Macrostomum</taxon>
    </lineage>
</organism>
<proteinExistence type="predicted"/>
<reference evidence="2" key="1">
    <citation type="submission" date="2016-11" db="UniProtKB">
        <authorList>
            <consortium name="WormBaseParasite"/>
        </authorList>
    </citation>
    <scope>IDENTIFICATION</scope>
</reference>
<evidence type="ECO:0000313" key="2">
    <source>
        <dbReference type="WBParaSite" id="maker-unitig_23665-snap-gene-0.2-mRNA-1"/>
    </source>
</evidence>
<keyword evidence="1" id="KW-1185">Reference proteome</keyword>
<accession>A0A1I8F876</accession>
<sequence>FDCQILQSLPSDCCSVPATGSVVVRLFRQLGIHNSVKLVTALLTGYQVLQNLLADITDVLNPGLATADPATAAAVTIFWLDKQIRAAFMRAFAEIVNGYRSCLVISRILRVMLSTFTMQVSWASRPSRRQVHATPGHRVGDVLPVFAKPRRPPYRRIDAFDELYDRLSELQAAEAAELLLPPPHQLACASASTPTTTTMPIHRFCKCAATAGRPAAGPPEPFPLLNERLVAEAIEAEEAKREVDDAMAAASWSNWL</sequence>
<name>A0A1I8F876_9PLAT</name>
<dbReference type="WBParaSite" id="maker-unitig_23665-snap-gene-0.2-mRNA-1">
    <property type="protein sequence ID" value="maker-unitig_23665-snap-gene-0.2-mRNA-1"/>
    <property type="gene ID" value="maker-unitig_23665-snap-gene-0.2"/>
</dbReference>
<protein>
    <submittedName>
        <fullName evidence="2">WASH-7_N domain-containing protein</fullName>
    </submittedName>
</protein>
<dbReference type="AlphaFoldDB" id="A0A1I8F876"/>
<dbReference type="Proteomes" id="UP000095280">
    <property type="component" value="Unplaced"/>
</dbReference>